<feature type="non-terminal residue" evidence="2">
    <location>
        <position position="1352"/>
    </location>
</feature>
<dbReference type="EMBL" id="CAXAMN010021912">
    <property type="protein sequence ID" value="CAK9064420.1"/>
    <property type="molecule type" value="Genomic_DNA"/>
</dbReference>
<evidence type="ECO:0000313" key="3">
    <source>
        <dbReference type="Proteomes" id="UP001642484"/>
    </source>
</evidence>
<dbReference type="Proteomes" id="UP001642484">
    <property type="component" value="Unassembled WGS sequence"/>
</dbReference>
<comment type="caution">
    <text evidence="2">The sequence shown here is derived from an EMBL/GenBank/DDBJ whole genome shotgun (WGS) entry which is preliminary data.</text>
</comment>
<protein>
    <submittedName>
        <fullName evidence="2">Uncharacterized protein</fullName>
    </submittedName>
</protein>
<reference evidence="2 3" key="1">
    <citation type="submission" date="2024-02" db="EMBL/GenBank/DDBJ databases">
        <authorList>
            <person name="Chen Y."/>
            <person name="Shah S."/>
            <person name="Dougan E. K."/>
            <person name="Thang M."/>
            <person name="Chan C."/>
        </authorList>
    </citation>
    <scope>NUCLEOTIDE SEQUENCE [LARGE SCALE GENOMIC DNA]</scope>
</reference>
<gene>
    <name evidence="2" type="ORF">CCMP2556_LOCUS31650</name>
</gene>
<proteinExistence type="predicted"/>
<keyword evidence="3" id="KW-1185">Reference proteome</keyword>
<sequence>MDSVSDALANKASSTLHNRAGPLIRFAKFWRDRGCECFPVEEPMLYEYFKSWTNAAPSSFRSLLLSISFAFHILGLMGGEVVLKSGRIKGLSAAHVCNRRKVVQRPPLTVEQVQHLEQIVKDERRTAFDRIAAGYFLLLIFGRLRFSDGLHISSMKLDVITVGTDLEGFLECEAERTKTSITLERKTRHLPIAIPILGFSDPSWVLTWLELRDKAGLKCERGTPLMTSPMADGSWSKTPLPVSSAGEWLRALSKVSDGAAVRIATHSCKSTLLSMCSKFGLEHSVRRMLGYHSCSKDKSLLVYSRDSMSLPLRRLREVIMAVRTDMFFPDKTRSGYFAPGSTCESNQPASDDDGSLDSESRGSESEEDDIPEEEEKAVAQVVGPWRPQEATDSLCYARRKTSRCLHVLADEGGTHFRCGRTANANYLRLDEKPEFVYPACGVPLVDMVKDALGRDATALEMSHYEPGDTLVDKFCNCYESDRYCLVRRGLAMEQANVMSYENHDRHLLQPRMAQNAAIPNANPSGFKPNIVKEDDAFKRRKLGPKGKGGGRRKKNTALLASDARFSCMERFCDGTHSHEGWGFDEEAQVFNTSKEAEYPKELCEAYTDVLVTLAQARGISIPLEASQQEAAKPQKQPRGRRLPQIVSEYGQVITRLLDRVPSLDSKQCLQTAVGDLPCGARLLRSEAKPGQKVLCVFGVYRSMESFVEVSRQLWHPYDELMNLPDDLIRCLFLNLTLGLVELTKHRIKTLDSWMQKARALQMRERDLHKKLNPKVARILKGKRLLVLEELAKDIGWFCHRGAIDFKLSDGSRLKGLVGGALLPGPSFAVEVAASGALNFAQGGLMDSVSDALANKEDDVPEEEEKAVAQVVGPWRPQEATDSLCYARHKTSRCLHVLADEGGHYEPGDTLVDKFCNCYESDRYCLVRRGLAMEQANVMSYENHDRSGACFNLGWPRTLRLANPSSFKPNIVKEDDAFKRRKLGPKGKGGGRRKKNTALLASDARFSCMERFCDGTHSHEGWGFDEEVSRQLWHPYDELMNLPDDLIRCLFLNLTLGLVELTKHRIKTLDSWMQKVVEDEDERELYDITLREANEKGFCKHRGAIDFKLSDGSRLKGQVHESWSIAQGQFRMTSFDLASAYKQLPLHPEEYCCSIVTLKNPDTKSAVCFEMRTLPFGSVASVLHFNRISRLIWALGLRLGILWTNYFDDYPTITHEAHQLSTMTCVKGLFELLGFAFAEEKLAPFGEEAETLGVLVNLSQASQGKIVVDNKPSRKQELLETIDKVLGPILGDGFVIPIQLPSILGRMQFADMQLAGKMGGLAMADLREENAADEGSGDEDDPTVKIQKVFSVR</sequence>
<feature type="region of interest" description="Disordered" evidence="1">
    <location>
        <begin position="339"/>
        <end position="382"/>
    </location>
</feature>
<accession>A0ABP0NKY2</accession>
<name>A0ABP0NKY2_9DINO</name>
<evidence type="ECO:0000256" key="1">
    <source>
        <dbReference type="SAM" id="MobiDB-lite"/>
    </source>
</evidence>
<dbReference type="InterPro" id="IPR043502">
    <property type="entry name" value="DNA/RNA_pol_sf"/>
</dbReference>
<feature type="compositionally biased region" description="Acidic residues" evidence="1">
    <location>
        <begin position="365"/>
        <end position="375"/>
    </location>
</feature>
<evidence type="ECO:0000313" key="2">
    <source>
        <dbReference type="EMBL" id="CAK9064420.1"/>
    </source>
</evidence>
<dbReference type="SUPFAM" id="SSF56672">
    <property type="entry name" value="DNA/RNA polymerases"/>
    <property type="match status" value="1"/>
</dbReference>
<organism evidence="2 3">
    <name type="scientific">Durusdinium trenchii</name>
    <dbReference type="NCBI Taxonomy" id="1381693"/>
    <lineage>
        <taxon>Eukaryota</taxon>
        <taxon>Sar</taxon>
        <taxon>Alveolata</taxon>
        <taxon>Dinophyceae</taxon>
        <taxon>Suessiales</taxon>
        <taxon>Symbiodiniaceae</taxon>
        <taxon>Durusdinium</taxon>
    </lineage>
</organism>